<dbReference type="Proteomes" id="UP001465976">
    <property type="component" value="Unassembled WGS sequence"/>
</dbReference>
<dbReference type="InterPro" id="IPR027417">
    <property type="entry name" value="P-loop_NTPase"/>
</dbReference>
<evidence type="ECO:0000313" key="14">
    <source>
        <dbReference type="Proteomes" id="UP001465976"/>
    </source>
</evidence>
<evidence type="ECO:0000256" key="3">
    <source>
        <dbReference type="ARBA" id="ARBA00022840"/>
    </source>
</evidence>
<feature type="transmembrane region" description="Helical" evidence="10">
    <location>
        <begin position="21"/>
        <end position="43"/>
    </location>
</feature>
<dbReference type="Gene3D" id="3.40.50.300">
    <property type="entry name" value="P-loop containing nucleotide triphosphate hydrolases"/>
    <property type="match status" value="2"/>
</dbReference>
<keyword evidence="5" id="KW-0413">Isomerase</keyword>
<evidence type="ECO:0000256" key="2">
    <source>
        <dbReference type="ARBA" id="ARBA00022741"/>
    </source>
</evidence>
<dbReference type="InterPro" id="IPR001650">
    <property type="entry name" value="Helicase_C-like"/>
</dbReference>
<dbReference type="InterPro" id="IPR011545">
    <property type="entry name" value="DEAD/DEAH_box_helicase_dom"/>
</dbReference>
<dbReference type="Pfam" id="PF00270">
    <property type="entry name" value="DEAD"/>
    <property type="match status" value="1"/>
</dbReference>
<reference evidence="13 14" key="1">
    <citation type="submission" date="2024-02" db="EMBL/GenBank/DDBJ databases">
        <title>A draft genome for the cacao thread blight pathogen Marasmius crinis-equi.</title>
        <authorList>
            <person name="Cohen S.P."/>
            <person name="Baruah I.K."/>
            <person name="Amoako-Attah I."/>
            <person name="Bukari Y."/>
            <person name="Meinhardt L.W."/>
            <person name="Bailey B.A."/>
        </authorList>
    </citation>
    <scope>NUCLEOTIDE SEQUENCE [LARGE SCALE GENOMIC DNA]</scope>
    <source>
        <strain evidence="13 14">GH-76</strain>
    </source>
</reference>
<keyword evidence="10" id="KW-0812">Transmembrane</keyword>
<evidence type="ECO:0000256" key="6">
    <source>
        <dbReference type="ARBA" id="ARBA00023242"/>
    </source>
</evidence>
<comment type="catalytic activity">
    <reaction evidence="7">
        <text>Couples ATP hydrolysis with the unwinding of duplex DNA by translocating in the 3'-5' direction.</text>
        <dbReference type="EC" id="5.6.2.4"/>
    </reaction>
</comment>
<dbReference type="PANTHER" id="PTHR13710:SF153">
    <property type="entry name" value="RECQ-LIKE DNA HELICASE BLM"/>
    <property type="match status" value="1"/>
</dbReference>
<evidence type="ECO:0000256" key="10">
    <source>
        <dbReference type="SAM" id="Phobius"/>
    </source>
</evidence>
<keyword evidence="4" id="KW-0238">DNA-binding</keyword>
<evidence type="ECO:0000313" key="13">
    <source>
        <dbReference type="EMBL" id="KAL0574505.1"/>
    </source>
</evidence>
<keyword evidence="10" id="KW-1133">Transmembrane helix</keyword>
<keyword evidence="14" id="KW-1185">Reference proteome</keyword>
<feature type="region of interest" description="Disordered" evidence="9">
    <location>
        <begin position="550"/>
        <end position="643"/>
    </location>
</feature>
<keyword evidence="3" id="KW-0067">ATP-binding</keyword>
<evidence type="ECO:0000259" key="11">
    <source>
        <dbReference type="PROSITE" id="PS51192"/>
    </source>
</evidence>
<gene>
    <name evidence="13" type="ORF">V5O48_007455</name>
</gene>
<evidence type="ECO:0000256" key="9">
    <source>
        <dbReference type="SAM" id="MobiDB-lite"/>
    </source>
</evidence>
<keyword evidence="2" id="KW-0547">Nucleotide-binding</keyword>
<protein>
    <recommendedName>
        <fullName evidence="8">DNA 3'-5' helicase</fullName>
        <ecNumber evidence="8">5.6.2.4</ecNumber>
    </recommendedName>
</protein>
<keyword evidence="10" id="KW-0472">Membrane</keyword>
<accession>A0ABR3FH80</accession>
<evidence type="ECO:0000256" key="1">
    <source>
        <dbReference type="ARBA" id="ARBA00005446"/>
    </source>
</evidence>
<dbReference type="PANTHER" id="PTHR13710">
    <property type="entry name" value="DNA HELICASE RECQ FAMILY MEMBER"/>
    <property type="match status" value="1"/>
</dbReference>
<dbReference type="SMART" id="SM00487">
    <property type="entry name" value="DEXDc"/>
    <property type="match status" value="1"/>
</dbReference>
<evidence type="ECO:0000259" key="12">
    <source>
        <dbReference type="PROSITE" id="PS51194"/>
    </source>
</evidence>
<dbReference type="InterPro" id="IPR014001">
    <property type="entry name" value="Helicase_ATP-bd"/>
</dbReference>
<organism evidence="13 14">
    <name type="scientific">Marasmius crinis-equi</name>
    <dbReference type="NCBI Taxonomy" id="585013"/>
    <lineage>
        <taxon>Eukaryota</taxon>
        <taxon>Fungi</taxon>
        <taxon>Dikarya</taxon>
        <taxon>Basidiomycota</taxon>
        <taxon>Agaricomycotina</taxon>
        <taxon>Agaricomycetes</taxon>
        <taxon>Agaricomycetidae</taxon>
        <taxon>Agaricales</taxon>
        <taxon>Marasmiineae</taxon>
        <taxon>Marasmiaceae</taxon>
        <taxon>Marasmius</taxon>
    </lineage>
</organism>
<feature type="domain" description="Helicase ATP-binding" evidence="11">
    <location>
        <begin position="1"/>
        <end position="182"/>
    </location>
</feature>
<keyword evidence="6" id="KW-0539">Nucleus</keyword>
<proteinExistence type="inferred from homology"/>
<comment type="similarity">
    <text evidence="1">Belongs to the helicase family. RecQ subfamily.</text>
</comment>
<sequence length="643" mass="74090">MELLRGRDIFYVIATGRGKTLVFMAPLVAAQARGISAIAFMIVPTKALAEQQTQTATHYGIKTFALTEDTIREAKLEGHDLVKELWSSDGIRLAVMSPQMLGSTNITFYIDRPTFRKRVQWMFVDEVHLFDDQSSTFQIPYRSIAAARLRLDSGTIWAAATGTITEERALAVASELGFQRGHYFYRRYRLDRPNIKYIPRFFEYPYTTTTFLDLSFLIPFGMTALNQIRRTLIFVPTIQIGYSLMRFLERLIPKTIPDRLKAIKLYNSLFSPTYRRQFRDDIEGDTPLRIGIATETLTFGMDLRIYFVVVFNLRPSHENLRQILGRAGRDGMPSVAYTYAPPWVREVPPKAQMTKQETDDKKRREALPQVTREWYNPKPSCCSRAADMKYYGELDNHSVATCRCSIHETASPQELADVEMVERWVEHLKMEVKKIKDVTDESPMPRSDKTYRPLKKARLESFVLLLEQWRNRKWSVIRTRKQRGLPSHYFFPSALLQHLAERAHLCSTLPRLQVVLQKWDKTYLEQYGQNLFDFLKMAMDGYEAIHGAVEDDELDDELDETEEVVVKEEKCGSSGEAEDSGTEPRGREVSAKFKLKFPPARKLTPSPPRSPSKRHPESGSTGLSPRKKRGRTVLILSNKENRA</sequence>
<dbReference type="PROSITE" id="PS51192">
    <property type="entry name" value="HELICASE_ATP_BIND_1"/>
    <property type="match status" value="1"/>
</dbReference>
<comment type="caution">
    <text evidence="13">The sequence shown here is derived from an EMBL/GenBank/DDBJ whole genome shotgun (WGS) entry which is preliminary data.</text>
</comment>
<evidence type="ECO:0000256" key="8">
    <source>
        <dbReference type="ARBA" id="ARBA00034808"/>
    </source>
</evidence>
<evidence type="ECO:0000256" key="5">
    <source>
        <dbReference type="ARBA" id="ARBA00023235"/>
    </source>
</evidence>
<feature type="compositionally biased region" description="Basic and acidic residues" evidence="9">
    <location>
        <begin position="582"/>
        <end position="591"/>
    </location>
</feature>
<evidence type="ECO:0000256" key="4">
    <source>
        <dbReference type="ARBA" id="ARBA00023125"/>
    </source>
</evidence>
<dbReference type="EMBL" id="JBAHYK010000391">
    <property type="protein sequence ID" value="KAL0574505.1"/>
    <property type="molecule type" value="Genomic_DNA"/>
</dbReference>
<dbReference type="SUPFAM" id="SSF52540">
    <property type="entry name" value="P-loop containing nucleoside triphosphate hydrolases"/>
    <property type="match status" value="1"/>
</dbReference>
<dbReference type="EC" id="5.6.2.4" evidence="8"/>
<feature type="domain" description="Helicase C-terminal" evidence="12">
    <location>
        <begin position="217"/>
        <end position="375"/>
    </location>
</feature>
<name>A0ABR3FH80_9AGAR</name>
<dbReference type="PROSITE" id="PS51194">
    <property type="entry name" value="HELICASE_CTER"/>
    <property type="match status" value="1"/>
</dbReference>
<evidence type="ECO:0000256" key="7">
    <source>
        <dbReference type="ARBA" id="ARBA00034617"/>
    </source>
</evidence>
<feature type="compositionally biased region" description="Acidic residues" evidence="9">
    <location>
        <begin position="550"/>
        <end position="563"/>
    </location>
</feature>